<gene>
    <name evidence="2" type="ORF">LCGC14_0884650</name>
</gene>
<dbReference type="EMBL" id="LAZR01002802">
    <property type="protein sequence ID" value="KKN25433.1"/>
    <property type="molecule type" value="Genomic_DNA"/>
</dbReference>
<organism evidence="2">
    <name type="scientific">marine sediment metagenome</name>
    <dbReference type="NCBI Taxonomy" id="412755"/>
    <lineage>
        <taxon>unclassified sequences</taxon>
        <taxon>metagenomes</taxon>
        <taxon>ecological metagenomes</taxon>
    </lineage>
</organism>
<keyword evidence="1" id="KW-0812">Transmembrane</keyword>
<keyword evidence="1" id="KW-0472">Membrane</keyword>
<evidence type="ECO:0000256" key="1">
    <source>
        <dbReference type="SAM" id="Phobius"/>
    </source>
</evidence>
<evidence type="ECO:0000313" key="2">
    <source>
        <dbReference type="EMBL" id="KKN25433.1"/>
    </source>
</evidence>
<keyword evidence="1" id="KW-1133">Transmembrane helix</keyword>
<reference evidence="2" key="1">
    <citation type="journal article" date="2015" name="Nature">
        <title>Complex archaea that bridge the gap between prokaryotes and eukaryotes.</title>
        <authorList>
            <person name="Spang A."/>
            <person name="Saw J.H."/>
            <person name="Jorgensen S.L."/>
            <person name="Zaremba-Niedzwiedzka K."/>
            <person name="Martijn J."/>
            <person name="Lind A.E."/>
            <person name="van Eijk R."/>
            <person name="Schleper C."/>
            <person name="Guy L."/>
            <person name="Ettema T.J."/>
        </authorList>
    </citation>
    <scope>NUCLEOTIDE SEQUENCE</scope>
</reference>
<feature type="transmembrane region" description="Helical" evidence="1">
    <location>
        <begin position="12"/>
        <end position="31"/>
    </location>
</feature>
<dbReference type="AlphaFoldDB" id="A0A0F9S7U7"/>
<comment type="caution">
    <text evidence="2">The sequence shown here is derived from an EMBL/GenBank/DDBJ whole genome shotgun (WGS) entry which is preliminary data.</text>
</comment>
<proteinExistence type="predicted"/>
<protein>
    <submittedName>
        <fullName evidence="2">Uncharacterized protein</fullName>
    </submittedName>
</protein>
<sequence length="38" mass="4256">MNIGFWVGFVDIIVPFLAGIVFGIGLVFLMVSKWIKNN</sequence>
<name>A0A0F9S7U7_9ZZZZ</name>
<accession>A0A0F9S7U7</accession>